<dbReference type="AlphaFoldDB" id="A0A5D2URN0"/>
<evidence type="ECO:0000313" key="1">
    <source>
        <dbReference type="EMBL" id="TYI80342.1"/>
    </source>
</evidence>
<name>A0A5D2URN0_GOSMU</name>
<proteinExistence type="predicted"/>
<reference evidence="1 2" key="1">
    <citation type="submission" date="2019-07" db="EMBL/GenBank/DDBJ databases">
        <title>WGS assembly of Gossypium mustelinum.</title>
        <authorList>
            <person name="Chen Z.J."/>
            <person name="Sreedasyam A."/>
            <person name="Ando A."/>
            <person name="Song Q."/>
            <person name="De L."/>
            <person name="Hulse-Kemp A."/>
            <person name="Ding M."/>
            <person name="Ye W."/>
            <person name="Kirkbride R."/>
            <person name="Jenkins J."/>
            <person name="Plott C."/>
            <person name="Lovell J."/>
            <person name="Lin Y.-M."/>
            <person name="Vaughn R."/>
            <person name="Liu B."/>
            <person name="Li W."/>
            <person name="Simpson S."/>
            <person name="Scheffler B."/>
            <person name="Saski C."/>
            <person name="Grover C."/>
            <person name="Hu G."/>
            <person name="Conover J."/>
            <person name="Carlson J."/>
            <person name="Shu S."/>
            <person name="Boston L."/>
            <person name="Williams M."/>
            <person name="Peterson D."/>
            <person name="Mcgee K."/>
            <person name="Jones D."/>
            <person name="Wendel J."/>
            <person name="Stelly D."/>
            <person name="Grimwood J."/>
            <person name="Schmutz J."/>
        </authorList>
    </citation>
    <scope>NUCLEOTIDE SEQUENCE [LARGE SCALE GENOMIC DNA]</scope>
    <source>
        <strain evidence="1">1408120.09</strain>
    </source>
</reference>
<dbReference type="EMBL" id="CM017653">
    <property type="protein sequence ID" value="TYI80342.1"/>
    <property type="molecule type" value="Genomic_DNA"/>
</dbReference>
<dbReference type="Proteomes" id="UP000323597">
    <property type="component" value="Chromosome D05"/>
</dbReference>
<gene>
    <name evidence="1" type="ORF">E1A91_D05G082200v1</name>
</gene>
<evidence type="ECO:0000313" key="2">
    <source>
        <dbReference type="Proteomes" id="UP000323597"/>
    </source>
</evidence>
<keyword evidence="2" id="KW-1185">Reference proteome</keyword>
<organism evidence="1 2">
    <name type="scientific">Gossypium mustelinum</name>
    <name type="common">Cotton</name>
    <name type="synonym">Gossypium caicoense</name>
    <dbReference type="NCBI Taxonomy" id="34275"/>
    <lineage>
        <taxon>Eukaryota</taxon>
        <taxon>Viridiplantae</taxon>
        <taxon>Streptophyta</taxon>
        <taxon>Embryophyta</taxon>
        <taxon>Tracheophyta</taxon>
        <taxon>Spermatophyta</taxon>
        <taxon>Magnoliopsida</taxon>
        <taxon>eudicotyledons</taxon>
        <taxon>Gunneridae</taxon>
        <taxon>Pentapetalae</taxon>
        <taxon>rosids</taxon>
        <taxon>malvids</taxon>
        <taxon>Malvales</taxon>
        <taxon>Malvaceae</taxon>
        <taxon>Malvoideae</taxon>
        <taxon>Gossypium</taxon>
    </lineage>
</organism>
<sequence>MGLSVLQYFREYFHGGWRSAHLTGLFSLMRFGKPRDHILFFFVNTRSCFGSKVFSYVESKSWLEVETQRGKPSWQMNAAMLC</sequence>
<protein>
    <submittedName>
        <fullName evidence="1">Uncharacterized protein</fullName>
    </submittedName>
</protein>
<accession>A0A5D2URN0</accession>